<dbReference type="EMBL" id="CM029045">
    <property type="protein sequence ID" value="KAG2602370.1"/>
    <property type="molecule type" value="Genomic_DNA"/>
</dbReference>
<organism evidence="2 3">
    <name type="scientific">Panicum virgatum</name>
    <name type="common">Blackwell switchgrass</name>
    <dbReference type="NCBI Taxonomy" id="38727"/>
    <lineage>
        <taxon>Eukaryota</taxon>
        <taxon>Viridiplantae</taxon>
        <taxon>Streptophyta</taxon>
        <taxon>Embryophyta</taxon>
        <taxon>Tracheophyta</taxon>
        <taxon>Spermatophyta</taxon>
        <taxon>Magnoliopsida</taxon>
        <taxon>Liliopsida</taxon>
        <taxon>Poales</taxon>
        <taxon>Poaceae</taxon>
        <taxon>PACMAD clade</taxon>
        <taxon>Panicoideae</taxon>
        <taxon>Panicodae</taxon>
        <taxon>Paniceae</taxon>
        <taxon>Panicinae</taxon>
        <taxon>Panicum</taxon>
        <taxon>Panicum sect. Hiantes</taxon>
    </lineage>
</organism>
<evidence type="ECO:0000313" key="2">
    <source>
        <dbReference type="EMBL" id="KAG2602370.1"/>
    </source>
</evidence>
<proteinExistence type="predicted"/>
<accession>A0A8T0SU96</accession>
<feature type="compositionally biased region" description="Basic residues" evidence="1">
    <location>
        <begin position="1"/>
        <end position="11"/>
    </location>
</feature>
<feature type="region of interest" description="Disordered" evidence="1">
    <location>
        <begin position="1"/>
        <end position="23"/>
    </location>
</feature>
<dbReference type="AlphaFoldDB" id="A0A8T0SU96"/>
<evidence type="ECO:0000256" key="1">
    <source>
        <dbReference type="SAM" id="MobiDB-lite"/>
    </source>
</evidence>
<keyword evidence="3" id="KW-1185">Reference proteome</keyword>
<comment type="caution">
    <text evidence="2">The sequence shown here is derived from an EMBL/GenBank/DDBJ whole genome shotgun (WGS) entry which is preliminary data.</text>
</comment>
<feature type="compositionally biased region" description="Basic and acidic residues" evidence="1">
    <location>
        <begin position="117"/>
        <end position="131"/>
    </location>
</feature>
<protein>
    <submittedName>
        <fullName evidence="2">Uncharacterized protein</fullName>
    </submittedName>
</protein>
<feature type="region of interest" description="Disordered" evidence="1">
    <location>
        <begin position="79"/>
        <end position="131"/>
    </location>
</feature>
<evidence type="ECO:0000313" key="3">
    <source>
        <dbReference type="Proteomes" id="UP000823388"/>
    </source>
</evidence>
<dbReference type="Proteomes" id="UP000823388">
    <property type="component" value="Chromosome 5K"/>
</dbReference>
<name>A0A8T0SU96_PANVG</name>
<gene>
    <name evidence="2" type="ORF">PVAP13_5KG675400</name>
</gene>
<sequence>MKMIRRARGAPRRPAVDAASAPPSILTARVNGVASPSDPASPAFHCSFRRHSEVELSGTAGGSRASVADWHLYVPPSSCSPGFDRRQVSTSGNGVSSGLRPQVHLRVGDTTFGPGAEDPRRQGVNEHRSQR</sequence>
<reference evidence="2" key="1">
    <citation type="submission" date="2020-05" db="EMBL/GenBank/DDBJ databases">
        <title>WGS assembly of Panicum virgatum.</title>
        <authorList>
            <person name="Lovell J.T."/>
            <person name="Jenkins J."/>
            <person name="Shu S."/>
            <person name="Juenger T.E."/>
            <person name="Schmutz J."/>
        </authorList>
    </citation>
    <scope>NUCLEOTIDE SEQUENCE</scope>
    <source>
        <strain evidence="2">AP13</strain>
    </source>
</reference>